<feature type="DNA-binding region" description="OmpR/PhoB-type" evidence="3">
    <location>
        <begin position="27"/>
        <end position="131"/>
    </location>
</feature>
<dbReference type="InterPro" id="IPR011990">
    <property type="entry name" value="TPR-like_helical_dom_sf"/>
</dbReference>
<comment type="similarity">
    <text evidence="1">Belongs to the AfsR/DnrI/RedD regulatory family.</text>
</comment>
<dbReference type="Pfam" id="PF25872">
    <property type="entry name" value="HTH_77"/>
    <property type="match status" value="1"/>
</dbReference>
<dbReference type="PANTHER" id="PTHR47691:SF3">
    <property type="entry name" value="HTH-TYPE TRANSCRIPTIONAL REGULATOR RV0890C-RELATED"/>
    <property type="match status" value="1"/>
</dbReference>
<dbReference type="InterPro" id="IPR027417">
    <property type="entry name" value="P-loop_NTPase"/>
</dbReference>
<dbReference type="SUPFAM" id="SSF46894">
    <property type="entry name" value="C-terminal effector domain of the bipartite response regulators"/>
    <property type="match status" value="1"/>
</dbReference>
<dbReference type="Gene3D" id="1.10.10.10">
    <property type="entry name" value="Winged helix-like DNA-binding domain superfamily/Winged helix DNA-binding domain"/>
    <property type="match status" value="1"/>
</dbReference>
<dbReference type="SMART" id="SM01043">
    <property type="entry name" value="BTAD"/>
    <property type="match status" value="1"/>
</dbReference>
<evidence type="ECO:0000256" key="1">
    <source>
        <dbReference type="ARBA" id="ARBA00005820"/>
    </source>
</evidence>
<dbReference type="Pfam" id="PF13191">
    <property type="entry name" value="AAA_16"/>
    <property type="match status" value="1"/>
</dbReference>
<dbReference type="PROSITE" id="PS51755">
    <property type="entry name" value="OMPR_PHOB"/>
    <property type="match status" value="1"/>
</dbReference>
<dbReference type="InterPro" id="IPR041664">
    <property type="entry name" value="AAA_16"/>
</dbReference>
<reference evidence="6" key="1">
    <citation type="journal article" date="2019" name="Int. J. Syst. Evol. Microbiol.">
        <title>The Global Catalogue of Microorganisms (GCM) 10K type strain sequencing project: providing services to taxonomists for standard genome sequencing and annotation.</title>
        <authorList>
            <consortium name="The Broad Institute Genomics Platform"/>
            <consortium name="The Broad Institute Genome Sequencing Center for Infectious Disease"/>
            <person name="Wu L."/>
            <person name="Ma J."/>
        </authorList>
    </citation>
    <scope>NUCLEOTIDE SEQUENCE [LARGE SCALE GENOMIC DNA]</scope>
    <source>
        <strain evidence="6">JCM 17441</strain>
    </source>
</reference>
<keyword evidence="6" id="KW-1185">Reference proteome</keyword>
<dbReference type="SUPFAM" id="SSF48452">
    <property type="entry name" value="TPR-like"/>
    <property type="match status" value="3"/>
</dbReference>
<dbReference type="InterPro" id="IPR005158">
    <property type="entry name" value="BTAD"/>
</dbReference>
<accession>A0ABP8DVV8</accession>
<evidence type="ECO:0000259" key="4">
    <source>
        <dbReference type="PROSITE" id="PS51755"/>
    </source>
</evidence>
<dbReference type="InterPro" id="IPR016032">
    <property type="entry name" value="Sig_transdc_resp-reg_C-effctor"/>
</dbReference>
<proteinExistence type="inferred from homology"/>
<dbReference type="Pfam" id="PF00486">
    <property type="entry name" value="Trans_reg_C"/>
    <property type="match status" value="1"/>
</dbReference>
<dbReference type="SMART" id="SM00862">
    <property type="entry name" value="Trans_reg_C"/>
    <property type="match status" value="1"/>
</dbReference>
<gene>
    <name evidence="5" type="ORF">GCM10022255_113300</name>
</gene>
<keyword evidence="2 3" id="KW-0238">DNA-binding</keyword>
<dbReference type="SUPFAM" id="SSF52540">
    <property type="entry name" value="P-loop containing nucleoside triphosphate hydrolases"/>
    <property type="match status" value="1"/>
</dbReference>
<sequence length="1123" mass="121654">MLDAIYGGLLAGLRLRPSASEAGVNRGSMRVIVAVMRFGVLGPIAVWTNGGEPVAVPGLKVRALLADLLVHEGRPVPADRLIDDLWGDNPPSNPTGALSAKVSQLRRVLEDAEPDGRALVVHHPAGYLLEANTDARRFQSLIAEAGPTGDPRVRAALLSEALAIWRGPAFADFADEPFTVAAGARLTEQRLTAQEDWAEVRLALGEHAALVGELSELLVEHPLRERLRAAHMRACYRSGRQSEALDSYEELRTRLDDELGLAPSGDLIALQLAVLTQDPALATPVVPMSSTARPTTNLPAPLTDLIGRDTAVAEIRARLETDRLVTLTGPGGVGKTRLALETARQFLAPSPDAMPGSFPDGVWLVELAALDRPADQDAMSRLAETIMAVLDIREAAGPAEPVSAVDRLTEALRQRRLLVVLDNCEHVVEPVAELAELLLKAAAGLRLLVTSQEPLALAGEAIWSVPPLEVPGRTADIAALQRTGSVRLFVARASAAVRGFALDADTAPAAAVLCRRLDGIPLALELAATRVRALGIHGLVDRLDDRFRLLATGHRGAPPRQQTLRAMIDWSWELLTGPERIVLRRLAVHAEGCTMEAAEVVCAEPGLEVVDLLARLVDRSLVVVVDGAEGSRYRLLESVAAYCVERLEEAQEIEQIRRRHRCYYLDLAERAEPYLHGSDQRRWLRRLDAEAANLRTALNAAVRDADANSALRLVNALTWYWFLRGRLTEARRSLMAALSVADKASSAASELRAKALAWNAGIGFLHGDVADREDRRREALRLFEDTGDQRGRARAEWFLAYAGIGCGDLTAAEDLLSRAQPTFQALGDRWGTAAALATRATLAHVRGDLAALERDAERSAELFGELGDRWGRLEATGWLGAWAELVGDHDRAYRLHRDGLHMAEELGLWAEFAGRLAWLGWITMQRGGYSEAAEFCERALRLTVEQGNQGGQIFAMIGLAFAARRDSRLDVAETHLRGVLSRTPRQDGGGPPPPHLPMIISELGFLAEQRGEAANALALHLESLDIAAKFDTSRGMAIAFDGVAGALALAGRHDRAARLLGAAAAMRESSSTPLVLAERVDIERITARARDELGENRFAAEFERGRTLTPDEIRTLTGGLNGV</sequence>
<dbReference type="Pfam" id="PF03704">
    <property type="entry name" value="BTAD"/>
    <property type="match status" value="1"/>
</dbReference>
<dbReference type="PANTHER" id="PTHR47691">
    <property type="entry name" value="REGULATOR-RELATED"/>
    <property type="match status" value="1"/>
</dbReference>
<organism evidence="5 6">
    <name type="scientific">Dactylosporangium darangshiense</name>
    <dbReference type="NCBI Taxonomy" id="579108"/>
    <lineage>
        <taxon>Bacteria</taxon>
        <taxon>Bacillati</taxon>
        <taxon>Actinomycetota</taxon>
        <taxon>Actinomycetes</taxon>
        <taxon>Micromonosporales</taxon>
        <taxon>Micromonosporaceae</taxon>
        <taxon>Dactylosporangium</taxon>
    </lineage>
</organism>
<evidence type="ECO:0000313" key="5">
    <source>
        <dbReference type="EMBL" id="GAA4263967.1"/>
    </source>
</evidence>
<dbReference type="InterPro" id="IPR001867">
    <property type="entry name" value="OmpR/PhoB-type_DNA-bd"/>
</dbReference>
<evidence type="ECO:0000256" key="2">
    <source>
        <dbReference type="ARBA" id="ARBA00023125"/>
    </source>
</evidence>
<protein>
    <submittedName>
        <fullName evidence="5">BTAD domain-containing putative transcriptional regulator</fullName>
    </submittedName>
</protein>
<dbReference type="RefSeq" id="WP_345144206.1">
    <property type="nucleotide sequence ID" value="NZ_BAABAT010000087.1"/>
</dbReference>
<dbReference type="Proteomes" id="UP001500620">
    <property type="component" value="Unassembled WGS sequence"/>
</dbReference>
<dbReference type="InterPro" id="IPR036388">
    <property type="entry name" value="WH-like_DNA-bd_sf"/>
</dbReference>
<feature type="domain" description="OmpR/PhoB-type" evidence="4">
    <location>
        <begin position="27"/>
        <end position="131"/>
    </location>
</feature>
<name>A0ABP8DVV8_9ACTN</name>
<dbReference type="Gene3D" id="1.25.40.10">
    <property type="entry name" value="Tetratricopeptide repeat domain"/>
    <property type="match status" value="3"/>
</dbReference>
<dbReference type="PRINTS" id="PR00364">
    <property type="entry name" value="DISEASERSIST"/>
</dbReference>
<evidence type="ECO:0000313" key="6">
    <source>
        <dbReference type="Proteomes" id="UP001500620"/>
    </source>
</evidence>
<dbReference type="CDD" id="cd15831">
    <property type="entry name" value="BTAD"/>
    <property type="match status" value="1"/>
</dbReference>
<dbReference type="EMBL" id="BAABAT010000087">
    <property type="protein sequence ID" value="GAA4263967.1"/>
    <property type="molecule type" value="Genomic_DNA"/>
</dbReference>
<dbReference type="InterPro" id="IPR058852">
    <property type="entry name" value="HTH_77"/>
</dbReference>
<evidence type="ECO:0000256" key="3">
    <source>
        <dbReference type="PROSITE-ProRule" id="PRU01091"/>
    </source>
</evidence>
<dbReference type="Gene3D" id="3.40.50.300">
    <property type="entry name" value="P-loop containing nucleotide triphosphate hydrolases"/>
    <property type="match status" value="1"/>
</dbReference>
<comment type="caution">
    <text evidence="5">The sequence shown here is derived from an EMBL/GenBank/DDBJ whole genome shotgun (WGS) entry which is preliminary data.</text>
</comment>